<dbReference type="AlphaFoldDB" id="A0A0D0CBL6"/>
<evidence type="ECO:0008006" key="4">
    <source>
        <dbReference type="Google" id="ProtNLM"/>
    </source>
</evidence>
<protein>
    <recommendedName>
        <fullName evidence="4">ASST-domain-containing protein</fullName>
    </recommendedName>
</protein>
<dbReference type="PANTHER" id="PTHR35340">
    <property type="entry name" value="PQQ ENZYME REPEAT PROTEIN-RELATED"/>
    <property type="match status" value="1"/>
</dbReference>
<organism evidence="2 3">
    <name type="scientific">Collybiopsis luxurians FD-317 M1</name>
    <dbReference type="NCBI Taxonomy" id="944289"/>
    <lineage>
        <taxon>Eukaryota</taxon>
        <taxon>Fungi</taxon>
        <taxon>Dikarya</taxon>
        <taxon>Basidiomycota</taxon>
        <taxon>Agaricomycotina</taxon>
        <taxon>Agaricomycetes</taxon>
        <taxon>Agaricomycetidae</taxon>
        <taxon>Agaricales</taxon>
        <taxon>Marasmiineae</taxon>
        <taxon>Omphalotaceae</taxon>
        <taxon>Collybiopsis</taxon>
        <taxon>Collybiopsis luxurians</taxon>
    </lineage>
</organism>
<keyword evidence="1" id="KW-0732">Signal</keyword>
<dbReference type="SUPFAM" id="SSF101898">
    <property type="entry name" value="NHL repeat"/>
    <property type="match status" value="1"/>
</dbReference>
<feature type="signal peptide" evidence="1">
    <location>
        <begin position="1"/>
        <end position="16"/>
    </location>
</feature>
<feature type="chain" id="PRO_5002220172" description="ASST-domain-containing protein" evidence="1">
    <location>
        <begin position="17"/>
        <end position="514"/>
    </location>
</feature>
<accession>A0A0D0CBL6</accession>
<dbReference type="InterPro" id="IPR039535">
    <property type="entry name" value="ASST-like"/>
</dbReference>
<dbReference type="InterPro" id="IPR053143">
    <property type="entry name" value="Arylsulfate_ST"/>
</dbReference>
<dbReference type="OrthoDB" id="5427350at2759"/>
<evidence type="ECO:0000256" key="1">
    <source>
        <dbReference type="SAM" id="SignalP"/>
    </source>
</evidence>
<dbReference type="EMBL" id="KN834845">
    <property type="protein sequence ID" value="KIK52283.1"/>
    <property type="molecule type" value="Genomic_DNA"/>
</dbReference>
<evidence type="ECO:0000313" key="3">
    <source>
        <dbReference type="Proteomes" id="UP000053593"/>
    </source>
</evidence>
<dbReference type="HOGENOM" id="CLU_018249_0_0_1"/>
<dbReference type="Proteomes" id="UP000053593">
    <property type="component" value="Unassembled WGS sequence"/>
</dbReference>
<proteinExistence type="predicted"/>
<sequence length="514" mass="56415">MKSVLTVSAFLSSVFCLRTLASVALCNSQDYELGVLGLTPLQTYNAAPFSLPQINYVIPPTDCPSNTEVEGYIFYRPLWPHGTVGGDAFIMNPNGTLVYSALQDTIDDVSIRLGIQSFKGEDHLAIWLGALVEPGYGSGYNLLLDNTYTIVANITTAANLDVGADLHELQITSNDTAIMTAYTTQATNLSDFGGPEDGFVLNGAVQEVDIATGEALFTWHALDQIDLSESFTNIGEVGVGNGTRDNPWDFFHINSIQKLDDGNYFISSRHCHTLYLVSPSGEVIWRMGGKISDFTFGPGANFSWQHHARMHDSRTISVFNNGATGWEQDFPFSQGLLFKYDMSFMTAQGSVQLLEDRYSLVGWGQQPYFSQHDEHGEILWSAQFGLNSTAYRVFFHDWVGRPKTPPSVHVSNTSSFTNVTIYAWWNDATEITAWQLLGANASSTAKNYHSSKLAPLGDPVGKLDFETTLTYNGGQGYYELYQVAALNSSGHALGYSNVTSLDGTSSFKMDTSLD</sequence>
<reference evidence="2 3" key="1">
    <citation type="submission" date="2014-04" db="EMBL/GenBank/DDBJ databases">
        <title>Evolutionary Origins and Diversification of the Mycorrhizal Mutualists.</title>
        <authorList>
            <consortium name="DOE Joint Genome Institute"/>
            <consortium name="Mycorrhizal Genomics Consortium"/>
            <person name="Kohler A."/>
            <person name="Kuo A."/>
            <person name="Nagy L.G."/>
            <person name="Floudas D."/>
            <person name="Copeland A."/>
            <person name="Barry K.W."/>
            <person name="Cichocki N."/>
            <person name="Veneault-Fourrey C."/>
            <person name="LaButti K."/>
            <person name="Lindquist E.A."/>
            <person name="Lipzen A."/>
            <person name="Lundell T."/>
            <person name="Morin E."/>
            <person name="Murat C."/>
            <person name="Riley R."/>
            <person name="Ohm R."/>
            <person name="Sun H."/>
            <person name="Tunlid A."/>
            <person name="Henrissat B."/>
            <person name="Grigoriev I.V."/>
            <person name="Hibbett D.S."/>
            <person name="Martin F."/>
        </authorList>
    </citation>
    <scope>NUCLEOTIDE SEQUENCE [LARGE SCALE GENOMIC DNA]</scope>
    <source>
        <strain evidence="2 3">FD-317 M1</strain>
    </source>
</reference>
<dbReference type="Pfam" id="PF14269">
    <property type="entry name" value="Arylsulfotran_2"/>
    <property type="match status" value="1"/>
</dbReference>
<dbReference type="PANTHER" id="PTHR35340:SF5">
    <property type="entry name" value="ASST-DOMAIN-CONTAINING PROTEIN"/>
    <property type="match status" value="1"/>
</dbReference>
<gene>
    <name evidence="2" type="ORF">GYMLUDRAFT_251327</name>
</gene>
<evidence type="ECO:0000313" key="2">
    <source>
        <dbReference type="EMBL" id="KIK52283.1"/>
    </source>
</evidence>
<keyword evidence="3" id="KW-1185">Reference proteome</keyword>
<name>A0A0D0CBL6_9AGAR</name>